<organism evidence="2 3">
    <name type="scientific">Acidimangrovimonas pyrenivorans</name>
    <dbReference type="NCBI Taxonomy" id="2030798"/>
    <lineage>
        <taxon>Bacteria</taxon>
        <taxon>Pseudomonadati</taxon>
        <taxon>Pseudomonadota</taxon>
        <taxon>Alphaproteobacteria</taxon>
        <taxon>Rhodobacterales</taxon>
        <taxon>Paracoccaceae</taxon>
        <taxon>Acidimangrovimonas</taxon>
    </lineage>
</organism>
<dbReference type="Pfam" id="PF13521">
    <property type="entry name" value="AAA_28"/>
    <property type="match status" value="1"/>
</dbReference>
<gene>
    <name evidence="2" type="ORF">ACFOES_11235</name>
</gene>
<proteinExistence type="predicted"/>
<dbReference type="Gene3D" id="3.40.50.300">
    <property type="entry name" value="P-loop containing nucleotide triphosphate hydrolases"/>
    <property type="match status" value="1"/>
</dbReference>
<dbReference type="SUPFAM" id="SSF52540">
    <property type="entry name" value="P-loop containing nucleoside triphosphate hydrolases"/>
    <property type="match status" value="1"/>
</dbReference>
<evidence type="ECO:0000313" key="3">
    <source>
        <dbReference type="Proteomes" id="UP001595443"/>
    </source>
</evidence>
<evidence type="ECO:0000313" key="2">
    <source>
        <dbReference type="EMBL" id="MFC2968667.1"/>
    </source>
</evidence>
<dbReference type="RefSeq" id="WP_377833364.1">
    <property type="nucleotide sequence ID" value="NZ_JBHRSK010000007.1"/>
</dbReference>
<dbReference type="EMBL" id="JBHRSK010000007">
    <property type="protein sequence ID" value="MFC2968667.1"/>
    <property type="molecule type" value="Genomic_DNA"/>
</dbReference>
<dbReference type="Proteomes" id="UP001595443">
    <property type="component" value="Unassembled WGS sequence"/>
</dbReference>
<feature type="domain" description="NadR/Ttd14 AAA" evidence="1">
    <location>
        <begin position="6"/>
        <end position="169"/>
    </location>
</feature>
<reference evidence="3" key="1">
    <citation type="journal article" date="2019" name="Int. J. Syst. Evol. Microbiol.">
        <title>The Global Catalogue of Microorganisms (GCM) 10K type strain sequencing project: providing services to taxonomists for standard genome sequencing and annotation.</title>
        <authorList>
            <consortium name="The Broad Institute Genomics Platform"/>
            <consortium name="The Broad Institute Genome Sequencing Center for Infectious Disease"/>
            <person name="Wu L."/>
            <person name="Ma J."/>
        </authorList>
    </citation>
    <scope>NUCLEOTIDE SEQUENCE [LARGE SCALE GENOMIC DNA]</scope>
    <source>
        <strain evidence="3">KCTC 62192</strain>
    </source>
</reference>
<name>A0ABV7AIT2_9RHOB</name>
<dbReference type="InterPro" id="IPR027417">
    <property type="entry name" value="P-loop_NTPase"/>
</dbReference>
<dbReference type="InterPro" id="IPR038727">
    <property type="entry name" value="NadR/Ttd14_AAA_dom"/>
</dbReference>
<keyword evidence="3" id="KW-1185">Reference proteome</keyword>
<accession>A0ABV7AIT2</accession>
<sequence>MARRFFILSGCSGGGKSTLLAELARRGYATVAEPGRRIVQEERAAGGDGLPWVNPVRFLSLCLARAIADCRAAEAAPGPVIFDRSAIDALAAMDRAGLSPPADFAAQAAALPYAPLTFLAPPWPELYAEDAERRHGLAAARAEYDDLARVFPARGHRTLVLPKTSVAHRAGLIAAAVRSDPASPFT</sequence>
<comment type="caution">
    <text evidence="2">The sequence shown here is derived from an EMBL/GenBank/DDBJ whole genome shotgun (WGS) entry which is preliminary data.</text>
</comment>
<protein>
    <submittedName>
        <fullName evidence="2">AAA family ATPase</fullName>
    </submittedName>
</protein>
<evidence type="ECO:0000259" key="1">
    <source>
        <dbReference type="Pfam" id="PF13521"/>
    </source>
</evidence>